<accession>A0A6B0RW73</accession>
<organism evidence="2 3">
    <name type="scientific">Bos mutus</name>
    <name type="common">wild yak</name>
    <dbReference type="NCBI Taxonomy" id="72004"/>
    <lineage>
        <taxon>Eukaryota</taxon>
        <taxon>Metazoa</taxon>
        <taxon>Chordata</taxon>
        <taxon>Craniata</taxon>
        <taxon>Vertebrata</taxon>
        <taxon>Euteleostomi</taxon>
        <taxon>Mammalia</taxon>
        <taxon>Eutheria</taxon>
        <taxon>Laurasiatheria</taxon>
        <taxon>Artiodactyla</taxon>
        <taxon>Ruminantia</taxon>
        <taxon>Pecora</taxon>
        <taxon>Bovidae</taxon>
        <taxon>Bovinae</taxon>
        <taxon>Bos</taxon>
    </lineage>
</organism>
<dbReference type="EMBL" id="VBQZ03000109">
    <property type="protein sequence ID" value="MXQ94368.1"/>
    <property type="molecule type" value="Genomic_DNA"/>
</dbReference>
<evidence type="ECO:0000313" key="3">
    <source>
        <dbReference type="Proteomes" id="UP000322234"/>
    </source>
</evidence>
<name>A0A6B0RW73_9CETA</name>
<evidence type="ECO:0000313" key="2">
    <source>
        <dbReference type="EMBL" id="MXQ94368.1"/>
    </source>
</evidence>
<feature type="region of interest" description="Disordered" evidence="1">
    <location>
        <begin position="1"/>
        <end position="31"/>
    </location>
</feature>
<dbReference type="AlphaFoldDB" id="A0A6B0RW73"/>
<dbReference type="Proteomes" id="UP000322234">
    <property type="component" value="Unassembled WGS sequence"/>
</dbReference>
<evidence type="ECO:0000256" key="1">
    <source>
        <dbReference type="SAM" id="MobiDB-lite"/>
    </source>
</evidence>
<feature type="compositionally biased region" description="Basic and acidic residues" evidence="1">
    <location>
        <begin position="87"/>
        <end position="104"/>
    </location>
</feature>
<keyword evidence="3" id="KW-1185">Reference proteome</keyword>
<reference evidence="2" key="1">
    <citation type="submission" date="2019-10" db="EMBL/GenBank/DDBJ databases">
        <title>The sequence and de novo assembly of the wild yak genome.</title>
        <authorList>
            <person name="Liu Y."/>
        </authorList>
    </citation>
    <scope>NUCLEOTIDE SEQUENCE [LARGE SCALE GENOMIC DNA]</scope>
    <source>
        <strain evidence="2">WY2019</strain>
    </source>
</reference>
<sequence length="194" mass="20831">MDGKEPSRRWGAGSEPKCLGDSTSREEEEAIDYPVFQPAMEISSITMKGQHSGTGGGCGDTMPYIHGLYATTPSPCSHSEVSWSERQGIDHPSNDKQFCRKNDLDSASQSSRSTGIQAAATLETERSLVQHSCAALVCADKSPEEKSESVFPFLFEKESGASPGKMERMNVSVCISLSLLRPSCVHAADAALVL</sequence>
<protein>
    <submittedName>
        <fullName evidence="2">Uncharacterized protein</fullName>
    </submittedName>
</protein>
<feature type="region of interest" description="Disordered" evidence="1">
    <location>
        <begin position="76"/>
        <end position="117"/>
    </location>
</feature>
<feature type="compositionally biased region" description="Polar residues" evidence="1">
    <location>
        <begin position="76"/>
        <end position="85"/>
    </location>
</feature>
<proteinExistence type="predicted"/>
<feature type="compositionally biased region" description="Polar residues" evidence="1">
    <location>
        <begin position="105"/>
        <end position="116"/>
    </location>
</feature>
<comment type="caution">
    <text evidence="2">The sequence shown here is derived from an EMBL/GenBank/DDBJ whole genome shotgun (WGS) entry which is preliminary data.</text>
</comment>
<gene>
    <name evidence="2" type="ORF">E5288_WYG001172</name>
</gene>